<evidence type="ECO:0000313" key="4">
    <source>
        <dbReference type="Proteomes" id="UP000005317"/>
    </source>
</evidence>
<evidence type="ECO:0000313" key="3">
    <source>
        <dbReference type="EMBL" id="EIJ33155.1"/>
    </source>
</evidence>
<keyword evidence="4" id="KW-1185">Reference proteome</keyword>
<gene>
    <name evidence="3" type="ORF">Thini_0517</name>
</gene>
<dbReference type="Proteomes" id="UP000005317">
    <property type="component" value="Unassembled WGS sequence"/>
</dbReference>
<name>A0A656HDP0_THINJ</name>
<sequence precursor="true">MKLQNILLSVFTVLATAAIALWFLQTFELKEVDEHVGFRGEAKTNQLFAARLFLKHMGIPTERKDGLRELPTDTDTVLLIDTQRYTLSQQKIDELLAWVERGGHLITRARTPNGETLYDDSNDETADDDAIPEPVNDALQTALGITLGKHIIPEDDDLPLEAELSSMGYALEVEPEFFYTLVTDTDAYPQRYQDSAWLLELEHGAGLVTLVANLDFIENPALEDYDHAEFLWHMIHSLRDAPRAVWLVHMDDMPPLWQLLWQHAWALVLTLAAFIPLTILAFSPRFGPLIPTPPAGRRRILEHIHASGLFMWRRQQKHGDAQYDAFAASVEQLYPTTRKQHDNHKPDA</sequence>
<feature type="transmembrane region" description="Helical" evidence="1">
    <location>
        <begin position="259"/>
        <end position="282"/>
    </location>
</feature>
<dbReference type="OrthoDB" id="6638317at2"/>
<feature type="domain" description="DUF4350" evidence="2">
    <location>
        <begin position="45"/>
        <end position="234"/>
    </location>
</feature>
<dbReference type="RefSeq" id="WP_002707109.1">
    <property type="nucleotide sequence ID" value="NZ_JH651384.1"/>
</dbReference>
<dbReference type="Pfam" id="PF14258">
    <property type="entry name" value="DUF4350"/>
    <property type="match status" value="1"/>
</dbReference>
<keyword evidence="1" id="KW-1133">Transmembrane helix</keyword>
<proteinExistence type="predicted"/>
<organism evidence="3 4">
    <name type="scientific">Thiothrix nivea (strain ATCC 35100 / DSM 5205 / JP2)</name>
    <dbReference type="NCBI Taxonomy" id="870187"/>
    <lineage>
        <taxon>Bacteria</taxon>
        <taxon>Pseudomonadati</taxon>
        <taxon>Pseudomonadota</taxon>
        <taxon>Gammaproteobacteria</taxon>
        <taxon>Thiotrichales</taxon>
        <taxon>Thiotrichaceae</taxon>
        <taxon>Thiothrix</taxon>
    </lineage>
</organism>
<protein>
    <recommendedName>
        <fullName evidence="2">DUF4350 domain-containing protein</fullName>
    </recommendedName>
</protein>
<feature type="transmembrane region" description="Helical" evidence="1">
    <location>
        <begin position="6"/>
        <end position="24"/>
    </location>
</feature>
<dbReference type="AlphaFoldDB" id="A0A656HDP0"/>
<keyword evidence="1" id="KW-0472">Membrane</keyword>
<evidence type="ECO:0000259" key="2">
    <source>
        <dbReference type="Pfam" id="PF14258"/>
    </source>
</evidence>
<reference evidence="4" key="1">
    <citation type="journal article" date="2011" name="Stand. Genomic Sci.">
        <title>Genome sequence of the filamentous, gliding Thiothrix nivea neotype strain (JP2(T)).</title>
        <authorList>
            <person name="Lapidus A."/>
            <person name="Nolan M."/>
            <person name="Lucas S."/>
            <person name="Glavina Del Rio T."/>
            <person name="Tice H."/>
            <person name="Cheng J.F."/>
            <person name="Tapia R."/>
            <person name="Han C."/>
            <person name="Goodwin L."/>
            <person name="Pitluck S."/>
            <person name="Liolios K."/>
            <person name="Pagani I."/>
            <person name="Ivanova N."/>
            <person name="Huntemann M."/>
            <person name="Mavromatis K."/>
            <person name="Mikhailova N."/>
            <person name="Pati A."/>
            <person name="Chen A."/>
            <person name="Palaniappan K."/>
            <person name="Land M."/>
            <person name="Brambilla E.M."/>
            <person name="Rohde M."/>
            <person name="Abt B."/>
            <person name="Verbarg S."/>
            <person name="Goker M."/>
            <person name="Bristow J."/>
            <person name="Eisen J.A."/>
            <person name="Markowitz V."/>
            <person name="Hugenholtz P."/>
            <person name="Kyrpides N.C."/>
            <person name="Klenk H.P."/>
            <person name="Woyke T."/>
        </authorList>
    </citation>
    <scope>NUCLEOTIDE SEQUENCE [LARGE SCALE GENOMIC DNA]</scope>
    <source>
        <strain evidence="4">ATCC 35100 / DSM 5205 / JP2</strain>
    </source>
</reference>
<evidence type="ECO:0000256" key="1">
    <source>
        <dbReference type="SAM" id="Phobius"/>
    </source>
</evidence>
<accession>A0A656HDP0</accession>
<dbReference type="EMBL" id="JH651384">
    <property type="protein sequence ID" value="EIJ33155.1"/>
    <property type="molecule type" value="Genomic_DNA"/>
</dbReference>
<keyword evidence="1" id="KW-0812">Transmembrane</keyword>
<dbReference type="InterPro" id="IPR025646">
    <property type="entry name" value="DUF4350"/>
</dbReference>